<keyword evidence="1" id="KW-0812">Transmembrane</keyword>
<evidence type="ECO:0000313" key="3">
    <source>
        <dbReference type="Proteomes" id="UP000005085"/>
    </source>
</evidence>
<feature type="transmembrane region" description="Helical" evidence="1">
    <location>
        <begin position="12"/>
        <end position="33"/>
    </location>
</feature>
<dbReference type="RefSeq" id="WP_005220030.1">
    <property type="nucleotide sequence ID" value="NZ_KI392037.1"/>
</dbReference>
<keyword evidence="1" id="KW-1133">Transmembrane helix</keyword>
<sequence>MPKPDGLKEELSYFKFFFGVVVATFITLVGWMATNYDKAELWLVILAVIFSFVFAISAFFINKKTRKLIKQIYKASKE</sequence>
<reference evidence="2 3" key="1">
    <citation type="journal article" date="2014" name="Genome Announc.">
        <title>Draft genome sequences of six enterohepatic helicobacter species isolated from humans and one from rhesus macaques.</title>
        <authorList>
            <person name="Shen Z."/>
            <person name="Sheh A."/>
            <person name="Young S.K."/>
            <person name="Abouelliel A."/>
            <person name="Ward D.V."/>
            <person name="Earl A.M."/>
            <person name="Fox J.G."/>
        </authorList>
    </citation>
    <scope>NUCLEOTIDE SEQUENCE [LARGE SCALE GENOMIC DNA]</scope>
    <source>
        <strain evidence="2 3">ATCC 43879</strain>
    </source>
</reference>
<proteinExistence type="predicted"/>
<evidence type="ECO:0000256" key="1">
    <source>
        <dbReference type="SAM" id="Phobius"/>
    </source>
</evidence>
<protein>
    <submittedName>
        <fullName evidence="2">Uncharacterized protein</fullName>
    </submittedName>
</protein>
<comment type="caution">
    <text evidence="2">The sequence shown here is derived from an EMBL/GenBank/DDBJ whole genome shotgun (WGS) entry which is preliminary data.</text>
</comment>
<feature type="transmembrane region" description="Helical" evidence="1">
    <location>
        <begin position="39"/>
        <end position="61"/>
    </location>
</feature>
<dbReference type="HOGENOM" id="CLU_2617129_0_0_7"/>
<dbReference type="OrthoDB" id="5329220at2"/>
<name>C3XJ75_9HELI</name>
<dbReference type="EMBL" id="ACDN02000029">
    <property type="protein sequence ID" value="EEO25064.1"/>
    <property type="molecule type" value="Genomic_DNA"/>
</dbReference>
<evidence type="ECO:0000313" key="2">
    <source>
        <dbReference type="EMBL" id="EEO25064.1"/>
    </source>
</evidence>
<organism evidence="2 3">
    <name type="scientific">Helicobacter bilis ATCC 43879</name>
    <dbReference type="NCBI Taxonomy" id="613026"/>
    <lineage>
        <taxon>Bacteria</taxon>
        <taxon>Pseudomonadati</taxon>
        <taxon>Campylobacterota</taxon>
        <taxon>Epsilonproteobacteria</taxon>
        <taxon>Campylobacterales</taxon>
        <taxon>Helicobacteraceae</taxon>
        <taxon>Helicobacter</taxon>
    </lineage>
</organism>
<keyword evidence="1" id="KW-0472">Membrane</keyword>
<dbReference type="Proteomes" id="UP000005085">
    <property type="component" value="Unassembled WGS sequence"/>
</dbReference>
<gene>
    <name evidence="2" type="ORF">HRAG_02121</name>
</gene>
<dbReference type="AlphaFoldDB" id="C3XJ75"/>
<keyword evidence="3" id="KW-1185">Reference proteome</keyword>
<accession>C3XJ75</accession>